<dbReference type="PANTHER" id="PTHR46599:SF3">
    <property type="entry name" value="PIGGYBAC TRANSPOSABLE ELEMENT-DERIVED PROTEIN 4"/>
    <property type="match status" value="1"/>
</dbReference>
<dbReference type="Proteomes" id="UP001190700">
    <property type="component" value="Unassembled WGS sequence"/>
</dbReference>
<evidence type="ECO:0000313" key="3">
    <source>
        <dbReference type="EMBL" id="KAK3245724.1"/>
    </source>
</evidence>
<accession>A0AAE0EZA2</accession>
<feature type="compositionally biased region" description="Polar residues" evidence="1">
    <location>
        <begin position="26"/>
        <end position="35"/>
    </location>
</feature>
<name>A0AAE0EZA2_9CHLO</name>
<comment type="caution">
    <text evidence="3">The sequence shown here is derived from an EMBL/GenBank/DDBJ whole genome shotgun (WGS) entry which is preliminary data.</text>
</comment>
<proteinExistence type="predicted"/>
<organism evidence="3 4">
    <name type="scientific">Cymbomonas tetramitiformis</name>
    <dbReference type="NCBI Taxonomy" id="36881"/>
    <lineage>
        <taxon>Eukaryota</taxon>
        <taxon>Viridiplantae</taxon>
        <taxon>Chlorophyta</taxon>
        <taxon>Pyramimonadophyceae</taxon>
        <taxon>Pyramimonadales</taxon>
        <taxon>Pyramimonadaceae</taxon>
        <taxon>Cymbomonas</taxon>
    </lineage>
</organism>
<evidence type="ECO:0000313" key="4">
    <source>
        <dbReference type="Proteomes" id="UP001190700"/>
    </source>
</evidence>
<sequence length="258" mass="28709">MASSGTKGVLRARLEKAIEKAKKSTDASTVTSIRQPPNTTAPKAPAAPRSTSKKKAESTTLESPWVELSPAQAAAARWVRPSYTGPEVGCPSAKADRLLDPFVSEPLDYFNAFIPKVERHSKWKQHSNVYATTQGASTDKCPNFKPFSAAEIDINVGLLIRNGLSPVPDFRYNFTPPSSNFVFGDDRVIAALSGGYGRYKEFRAFFHLQDPRLAEPPDQPFWKLKPIFDVVRTNIEELWYLGKHVSLDEQDCCQGYDR</sequence>
<evidence type="ECO:0000256" key="1">
    <source>
        <dbReference type="SAM" id="MobiDB-lite"/>
    </source>
</evidence>
<keyword evidence="4" id="KW-1185">Reference proteome</keyword>
<dbReference type="Pfam" id="PF13843">
    <property type="entry name" value="DDE_Tnp_1_7"/>
    <property type="match status" value="1"/>
</dbReference>
<dbReference type="AlphaFoldDB" id="A0AAE0EZA2"/>
<evidence type="ECO:0000259" key="2">
    <source>
        <dbReference type="Pfam" id="PF13843"/>
    </source>
</evidence>
<dbReference type="InterPro" id="IPR029526">
    <property type="entry name" value="PGBD"/>
</dbReference>
<protein>
    <recommendedName>
        <fullName evidence="2">PiggyBac transposable element-derived protein domain-containing protein</fullName>
    </recommendedName>
</protein>
<dbReference type="PANTHER" id="PTHR46599">
    <property type="entry name" value="PIGGYBAC TRANSPOSABLE ELEMENT-DERIVED PROTEIN 4"/>
    <property type="match status" value="1"/>
</dbReference>
<dbReference type="EMBL" id="LGRX02030366">
    <property type="protein sequence ID" value="KAK3245724.1"/>
    <property type="molecule type" value="Genomic_DNA"/>
</dbReference>
<feature type="domain" description="PiggyBac transposable element-derived protein" evidence="2">
    <location>
        <begin position="106"/>
        <end position="250"/>
    </location>
</feature>
<reference evidence="3 4" key="1">
    <citation type="journal article" date="2015" name="Genome Biol. Evol.">
        <title>Comparative Genomics of a Bacterivorous Green Alga Reveals Evolutionary Causalities and Consequences of Phago-Mixotrophic Mode of Nutrition.</title>
        <authorList>
            <person name="Burns J.A."/>
            <person name="Paasch A."/>
            <person name="Narechania A."/>
            <person name="Kim E."/>
        </authorList>
    </citation>
    <scope>NUCLEOTIDE SEQUENCE [LARGE SCALE GENOMIC DNA]</scope>
    <source>
        <strain evidence="3 4">PLY_AMNH</strain>
    </source>
</reference>
<gene>
    <name evidence="3" type="ORF">CYMTET_44726</name>
</gene>
<feature type="region of interest" description="Disordered" evidence="1">
    <location>
        <begin position="19"/>
        <end position="63"/>
    </location>
</feature>
<feature type="compositionally biased region" description="Low complexity" evidence="1">
    <location>
        <begin position="36"/>
        <end position="50"/>
    </location>
</feature>